<feature type="region of interest" description="Disordered" evidence="1">
    <location>
        <begin position="43"/>
        <end position="74"/>
    </location>
</feature>
<keyword evidence="3" id="KW-1185">Reference proteome</keyword>
<name>A0ABX9RHG8_9ACTN</name>
<comment type="caution">
    <text evidence="2">The sequence shown here is derived from an EMBL/GenBank/DDBJ whole genome shotgun (WGS) entry which is preliminary data.</text>
</comment>
<proteinExistence type="predicted"/>
<gene>
    <name evidence="2" type="ORF">D7147_04540</name>
</gene>
<protein>
    <submittedName>
        <fullName evidence="2">Uncharacterized protein</fullName>
    </submittedName>
</protein>
<evidence type="ECO:0000313" key="2">
    <source>
        <dbReference type="EMBL" id="RKN22021.1"/>
    </source>
</evidence>
<reference evidence="2 3" key="1">
    <citation type="submission" date="2018-09" db="EMBL/GenBank/DDBJ databases">
        <title>Micromonospora sp. nov. MS1-9, isolated from a root of Musa sp.</title>
        <authorList>
            <person name="Kuncharoen N."/>
            <person name="Kudo T."/>
            <person name="Ohkuma M."/>
            <person name="Yuki M."/>
            <person name="Tanasupawat S."/>
        </authorList>
    </citation>
    <scope>NUCLEOTIDE SEQUENCE [LARGE SCALE GENOMIC DNA]</scope>
    <source>
        <strain evidence="2 3">NGC1-4</strain>
    </source>
</reference>
<organism evidence="2 3">
    <name type="scientific">Micromonospora musae</name>
    <dbReference type="NCBI Taxonomy" id="1894970"/>
    <lineage>
        <taxon>Bacteria</taxon>
        <taxon>Bacillati</taxon>
        <taxon>Actinomycetota</taxon>
        <taxon>Actinomycetes</taxon>
        <taxon>Micromonosporales</taxon>
        <taxon>Micromonosporaceae</taxon>
        <taxon>Micromonospora</taxon>
    </lineage>
</organism>
<evidence type="ECO:0000256" key="1">
    <source>
        <dbReference type="SAM" id="MobiDB-lite"/>
    </source>
</evidence>
<accession>A0ABX9RHG8</accession>
<sequence length="74" mass="7964">MVGASCTGHVMLWLIIRGVRRDRRMATAVAALLPLLRYGPFNPTLAIPGTSPDEEGGRRSGCSGCRPRCSPRTP</sequence>
<dbReference type="EMBL" id="RAZS01000002">
    <property type="protein sequence ID" value="RKN22021.1"/>
    <property type="molecule type" value="Genomic_DNA"/>
</dbReference>
<feature type="compositionally biased region" description="Low complexity" evidence="1">
    <location>
        <begin position="60"/>
        <end position="74"/>
    </location>
</feature>
<evidence type="ECO:0000313" key="3">
    <source>
        <dbReference type="Proteomes" id="UP000271548"/>
    </source>
</evidence>
<dbReference type="Proteomes" id="UP000271548">
    <property type="component" value="Unassembled WGS sequence"/>
</dbReference>